<evidence type="ECO:0000313" key="2">
    <source>
        <dbReference type="Proteomes" id="UP001234581"/>
    </source>
</evidence>
<gene>
    <name evidence="1" type="ORF">O0I10_009358</name>
</gene>
<dbReference type="RefSeq" id="XP_058339875.1">
    <property type="nucleotide sequence ID" value="XM_058489350.1"/>
</dbReference>
<dbReference type="GeneID" id="83216764"/>
<dbReference type="Proteomes" id="UP001234581">
    <property type="component" value="Unassembled WGS sequence"/>
</dbReference>
<dbReference type="InterPro" id="IPR012337">
    <property type="entry name" value="RNaseH-like_sf"/>
</dbReference>
<evidence type="ECO:0008006" key="3">
    <source>
        <dbReference type="Google" id="ProtNLM"/>
    </source>
</evidence>
<dbReference type="EMBL" id="JARTCD010000054">
    <property type="protein sequence ID" value="KAJ8654962.1"/>
    <property type="molecule type" value="Genomic_DNA"/>
</dbReference>
<dbReference type="SUPFAM" id="SSF53098">
    <property type="entry name" value="Ribonuclease H-like"/>
    <property type="match status" value="1"/>
</dbReference>
<evidence type="ECO:0000313" key="1">
    <source>
        <dbReference type="EMBL" id="KAJ8654962.1"/>
    </source>
</evidence>
<protein>
    <recommendedName>
        <fullName evidence="3">Integrase catalytic domain-containing protein</fullName>
    </recommendedName>
</protein>
<organism evidence="1 2">
    <name type="scientific">Lichtheimia ornata</name>
    <dbReference type="NCBI Taxonomy" id="688661"/>
    <lineage>
        <taxon>Eukaryota</taxon>
        <taxon>Fungi</taxon>
        <taxon>Fungi incertae sedis</taxon>
        <taxon>Mucoromycota</taxon>
        <taxon>Mucoromycotina</taxon>
        <taxon>Mucoromycetes</taxon>
        <taxon>Mucorales</taxon>
        <taxon>Lichtheimiaceae</taxon>
        <taxon>Lichtheimia</taxon>
    </lineage>
</organism>
<accession>A0AAD7UYD7</accession>
<keyword evidence="2" id="KW-1185">Reference proteome</keyword>
<dbReference type="AlphaFoldDB" id="A0AAD7UYD7"/>
<name>A0AAD7UYD7_9FUNG</name>
<sequence>MVDVCTRYCVLRPLPNKQSDIIVKTLIQVFHDGFPRYFWHGIGNSLSPTSNGVAERWVQTSVCNLLSMERYQERHDSAPFSPVCKEDEYLCGLSNRNRCESTTEEELQERLEAWRTWYFQ</sequence>
<reference evidence="1 2" key="1">
    <citation type="submission" date="2023-03" db="EMBL/GenBank/DDBJ databases">
        <title>Genome sequence of Lichtheimia ornata CBS 291.66.</title>
        <authorList>
            <person name="Mohabir J.T."/>
            <person name="Shea T.P."/>
            <person name="Kurbessoian T."/>
            <person name="Berby B."/>
            <person name="Fontaine J."/>
            <person name="Livny J."/>
            <person name="Gnirke A."/>
            <person name="Stajich J.E."/>
            <person name="Cuomo C.A."/>
        </authorList>
    </citation>
    <scope>NUCLEOTIDE SEQUENCE [LARGE SCALE GENOMIC DNA]</scope>
    <source>
        <strain evidence="1">CBS 291.66</strain>
    </source>
</reference>
<proteinExistence type="predicted"/>
<comment type="caution">
    <text evidence="1">The sequence shown here is derived from an EMBL/GenBank/DDBJ whole genome shotgun (WGS) entry which is preliminary data.</text>
</comment>